<dbReference type="EMBL" id="QGMI01000197">
    <property type="protein sequence ID" value="TVY45383.1"/>
    <property type="molecule type" value="Genomic_DNA"/>
</dbReference>
<keyword evidence="3" id="KW-1185">Reference proteome</keyword>
<dbReference type="Pfam" id="PF08719">
    <property type="entry name" value="NADAR"/>
    <property type="match status" value="1"/>
</dbReference>
<accession>A0A8H8S099</accession>
<reference evidence="2 3" key="1">
    <citation type="submission" date="2018-05" db="EMBL/GenBank/DDBJ databases">
        <title>Genome sequencing and assembly of the regulated plant pathogen Lachnellula willkommii and related sister species for the development of diagnostic species identification markers.</title>
        <authorList>
            <person name="Giroux E."/>
            <person name="Bilodeau G."/>
        </authorList>
    </citation>
    <scope>NUCLEOTIDE SEQUENCE [LARGE SCALE GENOMIC DNA]</scope>
    <source>
        <strain evidence="2 3">CBS 160.35</strain>
    </source>
</reference>
<gene>
    <name evidence="2" type="ORF">LOCC1_G006683</name>
</gene>
<dbReference type="NCBIfam" id="TIGR02464">
    <property type="entry name" value="ribofla_fusion"/>
    <property type="match status" value="1"/>
</dbReference>
<evidence type="ECO:0000313" key="2">
    <source>
        <dbReference type="EMBL" id="TVY45383.1"/>
    </source>
</evidence>
<organism evidence="2 3">
    <name type="scientific">Lachnellula occidentalis</name>
    <dbReference type="NCBI Taxonomy" id="215460"/>
    <lineage>
        <taxon>Eukaryota</taxon>
        <taxon>Fungi</taxon>
        <taxon>Dikarya</taxon>
        <taxon>Ascomycota</taxon>
        <taxon>Pezizomycotina</taxon>
        <taxon>Leotiomycetes</taxon>
        <taxon>Helotiales</taxon>
        <taxon>Lachnaceae</taxon>
        <taxon>Lachnellula</taxon>
    </lineage>
</organism>
<dbReference type="SUPFAM" id="SSF143990">
    <property type="entry name" value="YbiA-like"/>
    <property type="match status" value="1"/>
</dbReference>
<proteinExistence type="predicted"/>
<dbReference type="Gene3D" id="1.10.357.40">
    <property type="entry name" value="YbiA-like"/>
    <property type="match status" value="1"/>
</dbReference>
<feature type="domain" description="NADAR" evidence="1">
    <location>
        <begin position="57"/>
        <end position="208"/>
    </location>
</feature>
<dbReference type="AlphaFoldDB" id="A0A8H8S099"/>
<dbReference type="GO" id="GO:0016798">
    <property type="term" value="F:hydrolase activity, acting on glycosyl bonds"/>
    <property type="evidence" value="ECO:0007669"/>
    <property type="project" value="UniProtKB-KW"/>
</dbReference>
<dbReference type="CDD" id="cd15457">
    <property type="entry name" value="NADAR"/>
    <property type="match status" value="1"/>
</dbReference>
<protein>
    <submittedName>
        <fullName evidence="2">N-glycosidase</fullName>
    </submittedName>
</protein>
<keyword evidence="2" id="KW-0326">Glycosidase</keyword>
<dbReference type="OrthoDB" id="206452at2759"/>
<dbReference type="Proteomes" id="UP000443090">
    <property type="component" value="Unassembled WGS sequence"/>
</dbReference>
<dbReference type="InterPro" id="IPR037238">
    <property type="entry name" value="YbiA-like_sf"/>
</dbReference>
<comment type="caution">
    <text evidence="2">The sequence shown here is derived from an EMBL/GenBank/DDBJ whole genome shotgun (WGS) entry which is preliminary data.</text>
</comment>
<evidence type="ECO:0000313" key="3">
    <source>
        <dbReference type="Proteomes" id="UP000443090"/>
    </source>
</evidence>
<name>A0A8H8S099_9HELO</name>
<sequence length="221" mass="24620">MHPKKLSKPKIEINIVFKITRSAKSPSKAKVANTKNTSTELTAPSSADIDQKETIYFSAIDGEYGVFSQSYDSPFTSPGGIKFATAVQYMMYHKARLCADPDSMKKIQAALTPAEAKALGKKVWNYSDDGWDVFKLGIIMDGTYLKFTSTDALRDQLLGTGRRELVNATPGNRVWGIGYAAEDAEANRSDWGENHLGRSLMAIREQIRCEMRGERLWPVDQ</sequence>
<keyword evidence="2" id="KW-0378">Hydrolase</keyword>
<dbReference type="InterPro" id="IPR012816">
    <property type="entry name" value="NADAR"/>
</dbReference>
<evidence type="ECO:0000259" key="1">
    <source>
        <dbReference type="Pfam" id="PF08719"/>
    </source>
</evidence>